<dbReference type="SMART" id="SM00175">
    <property type="entry name" value="RAB"/>
    <property type="match status" value="1"/>
</dbReference>
<gene>
    <name evidence="4" type="ORF">EI555_003930</name>
</gene>
<accession>A0A4U1EUI4</accession>
<dbReference type="SMART" id="SM00173">
    <property type="entry name" value="RAS"/>
    <property type="match status" value="1"/>
</dbReference>
<dbReference type="InterPro" id="IPR027417">
    <property type="entry name" value="P-loop_NTPase"/>
</dbReference>
<evidence type="ECO:0000256" key="2">
    <source>
        <dbReference type="ARBA" id="ARBA00023134"/>
    </source>
</evidence>
<evidence type="ECO:0000313" key="4">
    <source>
        <dbReference type="EMBL" id="TKC40292.1"/>
    </source>
</evidence>
<feature type="region of interest" description="Disordered" evidence="3">
    <location>
        <begin position="333"/>
        <end position="365"/>
    </location>
</feature>
<dbReference type="PANTHER" id="PTHR47977">
    <property type="entry name" value="RAS-RELATED PROTEIN RAB"/>
    <property type="match status" value="1"/>
</dbReference>
<dbReference type="SMART" id="SM00174">
    <property type="entry name" value="RHO"/>
    <property type="match status" value="1"/>
</dbReference>
<dbReference type="AlphaFoldDB" id="A0A4U1EUI4"/>
<evidence type="ECO:0000256" key="3">
    <source>
        <dbReference type="SAM" id="MobiDB-lite"/>
    </source>
</evidence>
<evidence type="ECO:0008006" key="6">
    <source>
        <dbReference type="Google" id="ProtNLM"/>
    </source>
</evidence>
<evidence type="ECO:0000313" key="5">
    <source>
        <dbReference type="Proteomes" id="UP000308365"/>
    </source>
</evidence>
<dbReference type="InterPro" id="IPR050227">
    <property type="entry name" value="Rab"/>
</dbReference>
<reference evidence="5" key="1">
    <citation type="journal article" date="2019" name="IScience">
        <title>Narwhal Genome Reveals Long-Term Low Genetic Diversity despite Current Large Abundance Size.</title>
        <authorList>
            <person name="Westbury M.V."/>
            <person name="Petersen B."/>
            <person name="Garde E."/>
            <person name="Heide-Jorgensen M.P."/>
            <person name="Lorenzen E.D."/>
        </authorList>
    </citation>
    <scope>NUCLEOTIDE SEQUENCE [LARGE SCALE GENOMIC DNA]</scope>
</reference>
<dbReference type="Gene3D" id="3.40.50.300">
    <property type="entry name" value="P-loop containing nucleotide triphosphate hydrolases"/>
    <property type="match status" value="2"/>
</dbReference>
<dbReference type="PRINTS" id="PR00449">
    <property type="entry name" value="RASTRNSFRMNG"/>
</dbReference>
<proteinExistence type="predicted"/>
<dbReference type="PROSITE" id="PS51419">
    <property type="entry name" value="RAB"/>
    <property type="match status" value="1"/>
</dbReference>
<comment type="caution">
    <text evidence="4">The sequence shown here is derived from an EMBL/GenBank/DDBJ whole genome shotgun (WGS) entry which is preliminary data.</text>
</comment>
<keyword evidence="2" id="KW-0342">GTP-binding</keyword>
<protein>
    <recommendedName>
        <fullName evidence="6">Ras-related protein Rab-36</fullName>
    </recommendedName>
</protein>
<dbReference type="EMBL" id="RWIC01000771">
    <property type="protein sequence ID" value="TKC40292.1"/>
    <property type="molecule type" value="Genomic_DNA"/>
</dbReference>
<evidence type="ECO:0000256" key="1">
    <source>
        <dbReference type="ARBA" id="ARBA00022741"/>
    </source>
</evidence>
<sequence>MVIAARDAGGTLLAVSPIPDVPDSSDARLFRVVLVAMVIGATGPSGLGSVRSLCSRRRAELREGPLLVDIGQETQVSSTPRPEMAPGILTFLTEKEAWTCFQSYCNVSYQLWGSPQGFAQFPNSLPPFGATGLPGRMRSSVMPLGPTVSQDRVITSFPKWYTPAACLQLREHFHGQVSAACQHRNTGTVGLKLSKVVVVGDLYVGKTSLIHRFCRNVFDRDYKATIGVDFEMERFEVAGIPFSLQMQWLEDALRENEPGACFLFLVGTKKDLLVRGAGAACEQAEAEAVRLANEMQAEYWSVSAKTGENVKAFFSRVAALAFERSVLQDLERRSSARPQVGDGDVIRTCRDGGASTRDPGQQEALQPRLLLAEPVSEASTACMRVGGASRDLE</sequence>
<name>A0A4U1EUI4_MONMO</name>
<keyword evidence="1" id="KW-0547">Nucleotide-binding</keyword>
<dbReference type="GO" id="GO:0005525">
    <property type="term" value="F:GTP binding"/>
    <property type="evidence" value="ECO:0007669"/>
    <property type="project" value="UniProtKB-KW"/>
</dbReference>
<feature type="non-terminal residue" evidence="4">
    <location>
        <position position="393"/>
    </location>
</feature>
<dbReference type="InterPro" id="IPR001806">
    <property type="entry name" value="Small_GTPase"/>
</dbReference>
<dbReference type="Pfam" id="PF00071">
    <property type="entry name" value="Ras"/>
    <property type="match status" value="1"/>
</dbReference>
<organism evidence="4 5">
    <name type="scientific">Monodon monoceros</name>
    <name type="common">Narwhal</name>
    <name type="synonym">Ceratodon monodon</name>
    <dbReference type="NCBI Taxonomy" id="40151"/>
    <lineage>
        <taxon>Eukaryota</taxon>
        <taxon>Metazoa</taxon>
        <taxon>Chordata</taxon>
        <taxon>Craniata</taxon>
        <taxon>Vertebrata</taxon>
        <taxon>Euteleostomi</taxon>
        <taxon>Mammalia</taxon>
        <taxon>Eutheria</taxon>
        <taxon>Laurasiatheria</taxon>
        <taxon>Artiodactyla</taxon>
        <taxon>Whippomorpha</taxon>
        <taxon>Cetacea</taxon>
        <taxon>Odontoceti</taxon>
        <taxon>Monodontidae</taxon>
        <taxon>Monodon</taxon>
    </lineage>
</organism>
<dbReference type="SUPFAM" id="SSF52540">
    <property type="entry name" value="P-loop containing nucleoside triphosphate hydrolases"/>
    <property type="match status" value="1"/>
</dbReference>
<dbReference type="Proteomes" id="UP000308365">
    <property type="component" value="Unassembled WGS sequence"/>
</dbReference>
<dbReference type="GO" id="GO:0003924">
    <property type="term" value="F:GTPase activity"/>
    <property type="evidence" value="ECO:0007669"/>
    <property type="project" value="InterPro"/>
</dbReference>